<feature type="domain" description="HTH lysR-type" evidence="5">
    <location>
        <begin position="7"/>
        <end position="64"/>
    </location>
</feature>
<sequence>MDWTALPPLTALRALAAYADTGSMAEAGARLNVSHAAISQQIRALEENLGVALLDRQARSGALTPEGRALAEAALTGFADMASLAAELSGRDEERPIQISTTPSFASYWLMPRLAEFREKNPGYSLMIDPSPDLRALQPGGLDMAVRYGSGTWPGLDAELLIHTPIAIVAAPALVGDRDFANPTELTQFHWLQELGTNEASDYLEYFGTVLDKSRGLTSLPGNLMVEAARAGQGVAVTARAFIEPDLAAGRLRLLFEDSRKKGYYLVSRPGVMRPSARALYRWIRSQAKMDTPT</sequence>
<name>A0A0A0EMK7_9RHOB</name>
<dbReference type="Pfam" id="PF00126">
    <property type="entry name" value="HTH_1"/>
    <property type="match status" value="1"/>
</dbReference>
<dbReference type="PANTHER" id="PTHR30537:SF79">
    <property type="entry name" value="TRANSCRIPTIONAL REGULATOR-RELATED"/>
    <property type="match status" value="1"/>
</dbReference>
<evidence type="ECO:0000256" key="1">
    <source>
        <dbReference type="ARBA" id="ARBA00009437"/>
    </source>
</evidence>
<evidence type="ECO:0000313" key="7">
    <source>
        <dbReference type="Proteomes" id="UP000030004"/>
    </source>
</evidence>
<dbReference type="AlphaFoldDB" id="A0A0A0EMK7"/>
<dbReference type="EMBL" id="AQQX01000001">
    <property type="protein sequence ID" value="KGM50412.1"/>
    <property type="molecule type" value="Genomic_DNA"/>
</dbReference>
<dbReference type="InterPro" id="IPR036390">
    <property type="entry name" value="WH_DNA-bd_sf"/>
</dbReference>
<keyword evidence="4" id="KW-0804">Transcription</keyword>
<evidence type="ECO:0000256" key="2">
    <source>
        <dbReference type="ARBA" id="ARBA00023015"/>
    </source>
</evidence>
<comment type="similarity">
    <text evidence="1">Belongs to the LysR transcriptional regulatory family.</text>
</comment>
<dbReference type="Gene3D" id="3.40.190.10">
    <property type="entry name" value="Periplasmic binding protein-like II"/>
    <property type="match status" value="2"/>
</dbReference>
<dbReference type="PANTHER" id="PTHR30537">
    <property type="entry name" value="HTH-TYPE TRANSCRIPTIONAL REGULATOR"/>
    <property type="match status" value="1"/>
</dbReference>
<accession>A0A0A0EMK7</accession>
<dbReference type="InterPro" id="IPR058163">
    <property type="entry name" value="LysR-type_TF_proteobact-type"/>
</dbReference>
<reference evidence="6 7" key="1">
    <citation type="journal article" date="2015" name="Antonie Van Leeuwenhoek">
        <title>Pseudooceanicola atlanticus gen. nov. sp. nov., isolated from surface seawater of the Atlantic Ocean and reclassification of Oceanicola batsensis, Oceanicola marinus, Oceanicola nitratireducens, Oceanicola nanhaiensis, Oceanicola antarcticus and Oceanicola flagellatus, as Pseudooceanicola batsensis comb. nov., Pseudooceanicola marinus comb. nov., Pseudooceanicola nitratireducens comb. nov., Pseudooceanicola nanhaiensis comb. nov., Pseudooceanicola antarcticus comb. nov., and Pseudooceanicola flagellatus comb. nov.</title>
        <authorList>
            <person name="Lai Q."/>
            <person name="Li G."/>
            <person name="Liu X."/>
            <person name="Du Y."/>
            <person name="Sun F."/>
            <person name="Shao Z."/>
        </authorList>
    </citation>
    <scope>NUCLEOTIDE SEQUENCE [LARGE SCALE GENOMIC DNA]</scope>
    <source>
        <strain evidence="6 7">22II-s11g</strain>
    </source>
</reference>
<gene>
    <name evidence="6" type="ORF">ATO9_02660</name>
</gene>
<organism evidence="6 7">
    <name type="scientific">Pseudooceanicola atlanticus</name>
    <dbReference type="NCBI Taxonomy" id="1461694"/>
    <lineage>
        <taxon>Bacteria</taxon>
        <taxon>Pseudomonadati</taxon>
        <taxon>Pseudomonadota</taxon>
        <taxon>Alphaproteobacteria</taxon>
        <taxon>Rhodobacterales</taxon>
        <taxon>Paracoccaceae</taxon>
        <taxon>Pseudooceanicola</taxon>
    </lineage>
</organism>
<dbReference type="FunFam" id="1.10.10.10:FF:000001">
    <property type="entry name" value="LysR family transcriptional regulator"/>
    <property type="match status" value="1"/>
</dbReference>
<dbReference type="SUPFAM" id="SSF46785">
    <property type="entry name" value="Winged helix' DNA-binding domain"/>
    <property type="match status" value="1"/>
</dbReference>
<dbReference type="eggNOG" id="COG0583">
    <property type="taxonomic scope" value="Bacteria"/>
</dbReference>
<dbReference type="InterPro" id="IPR005119">
    <property type="entry name" value="LysR_subst-bd"/>
</dbReference>
<dbReference type="RefSeq" id="WP_043744614.1">
    <property type="nucleotide sequence ID" value="NZ_AQQX01000001.1"/>
</dbReference>
<dbReference type="InterPro" id="IPR000847">
    <property type="entry name" value="LysR_HTH_N"/>
</dbReference>
<keyword evidence="3" id="KW-0238">DNA-binding</keyword>
<dbReference type="STRING" id="1461694.ATO9_02660"/>
<dbReference type="GO" id="GO:0006351">
    <property type="term" value="P:DNA-templated transcription"/>
    <property type="evidence" value="ECO:0007669"/>
    <property type="project" value="TreeGrafter"/>
</dbReference>
<keyword evidence="7" id="KW-1185">Reference proteome</keyword>
<protein>
    <submittedName>
        <fullName evidence="6">LysR family transcriptional regulator</fullName>
    </submittedName>
</protein>
<keyword evidence="2" id="KW-0805">Transcription regulation</keyword>
<dbReference type="OrthoDB" id="7328368at2"/>
<dbReference type="Pfam" id="PF03466">
    <property type="entry name" value="LysR_substrate"/>
    <property type="match status" value="1"/>
</dbReference>
<dbReference type="Gene3D" id="1.10.10.10">
    <property type="entry name" value="Winged helix-like DNA-binding domain superfamily/Winged helix DNA-binding domain"/>
    <property type="match status" value="1"/>
</dbReference>
<dbReference type="PRINTS" id="PR00039">
    <property type="entry name" value="HTHLYSR"/>
</dbReference>
<comment type="caution">
    <text evidence="6">The sequence shown here is derived from an EMBL/GenBank/DDBJ whole genome shotgun (WGS) entry which is preliminary data.</text>
</comment>
<dbReference type="GO" id="GO:0003700">
    <property type="term" value="F:DNA-binding transcription factor activity"/>
    <property type="evidence" value="ECO:0007669"/>
    <property type="project" value="InterPro"/>
</dbReference>
<evidence type="ECO:0000256" key="4">
    <source>
        <dbReference type="ARBA" id="ARBA00023163"/>
    </source>
</evidence>
<proteinExistence type="inferred from homology"/>
<evidence type="ECO:0000259" key="5">
    <source>
        <dbReference type="PROSITE" id="PS50931"/>
    </source>
</evidence>
<dbReference type="Proteomes" id="UP000030004">
    <property type="component" value="Unassembled WGS sequence"/>
</dbReference>
<dbReference type="GO" id="GO:0043565">
    <property type="term" value="F:sequence-specific DNA binding"/>
    <property type="evidence" value="ECO:0007669"/>
    <property type="project" value="TreeGrafter"/>
</dbReference>
<dbReference type="InterPro" id="IPR036388">
    <property type="entry name" value="WH-like_DNA-bd_sf"/>
</dbReference>
<evidence type="ECO:0000313" key="6">
    <source>
        <dbReference type="EMBL" id="KGM50412.1"/>
    </source>
</evidence>
<evidence type="ECO:0000256" key="3">
    <source>
        <dbReference type="ARBA" id="ARBA00023125"/>
    </source>
</evidence>
<dbReference type="PROSITE" id="PS50931">
    <property type="entry name" value="HTH_LYSR"/>
    <property type="match status" value="1"/>
</dbReference>
<dbReference type="SUPFAM" id="SSF53850">
    <property type="entry name" value="Periplasmic binding protein-like II"/>
    <property type="match status" value="1"/>
</dbReference>